<name>A0A8I6SRQ7_CIMLE</name>
<keyword evidence="4" id="KW-1185">Reference proteome</keyword>
<dbReference type="PANTHER" id="PTHR12854:SF7">
    <property type="entry name" value="ATAXIN-2 HOMOLOG"/>
    <property type="match status" value="1"/>
</dbReference>
<dbReference type="SMART" id="SM01272">
    <property type="entry name" value="LsmAD"/>
    <property type="match status" value="1"/>
</dbReference>
<dbReference type="Proteomes" id="UP000494040">
    <property type="component" value="Unassembled WGS sequence"/>
</dbReference>
<dbReference type="PANTHER" id="PTHR12854">
    <property type="entry name" value="ATAXIN 2-RELATED"/>
    <property type="match status" value="1"/>
</dbReference>
<evidence type="ECO:0000313" key="4">
    <source>
        <dbReference type="Proteomes" id="UP000494040"/>
    </source>
</evidence>
<dbReference type="AlphaFoldDB" id="A0A8I6SRQ7"/>
<feature type="domain" description="LsmAD" evidence="2">
    <location>
        <begin position="112"/>
        <end position="176"/>
    </location>
</feature>
<dbReference type="RefSeq" id="XP_024085766.1">
    <property type="nucleotide sequence ID" value="XM_024229998.1"/>
</dbReference>
<dbReference type="GeneID" id="106664875"/>
<feature type="region of interest" description="Disordered" evidence="1">
    <location>
        <begin position="163"/>
        <end position="223"/>
    </location>
</feature>
<dbReference type="Pfam" id="PF07145">
    <property type="entry name" value="PAM2"/>
    <property type="match status" value="1"/>
</dbReference>
<accession>A0A8I6SRQ7</accession>
<dbReference type="Pfam" id="PF06741">
    <property type="entry name" value="LsmAD"/>
    <property type="match status" value="1"/>
</dbReference>
<evidence type="ECO:0000313" key="3">
    <source>
        <dbReference type="EnsemblMetazoa" id="XP_024085766.1"/>
    </source>
</evidence>
<dbReference type="InterPro" id="IPR009604">
    <property type="entry name" value="LsmAD_domain"/>
</dbReference>
<sequence>MDSGPCKVGEMFNEKIFKPQEEEIMDTNCDNSKINKFKTDLDISKFDGKMVAEKELVPWDDSSSGKTDVILDGTVIFLVIFISVLQSRFLSIFIQQKGWNANEMFRWNEKMYGVKSDFDPELSLYTLPLPKKDSKDYREAEAKAEKIANEIEKNQNYKARIELENNDEEMNSESNSLSNDKNSERPKPQRNFSCSLGKKGDSQLPNIATGYSDKPSGPQGDSAYQIEPAGTKMNLQDEKAIKSTLNPNAKEFIFRPKPNPVPSPVYSVPKYWPHHPQLIGYSPIPVPVHPVMFVPSQPYYQVPYQMNRYWKDS</sequence>
<dbReference type="GO" id="GO:0010494">
    <property type="term" value="C:cytoplasmic stress granule"/>
    <property type="evidence" value="ECO:0007669"/>
    <property type="project" value="TreeGrafter"/>
</dbReference>
<dbReference type="OrthoDB" id="2275718at2759"/>
<dbReference type="InterPro" id="IPR045117">
    <property type="entry name" value="ATXN2-like"/>
</dbReference>
<evidence type="ECO:0000259" key="2">
    <source>
        <dbReference type="SMART" id="SM01272"/>
    </source>
</evidence>
<dbReference type="InterPro" id="IPR009818">
    <property type="entry name" value="PAM2_motif"/>
</dbReference>
<reference evidence="3" key="1">
    <citation type="submission" date="2022-01" db="UniProtKB">
        <authorList>
            <consortium name="EnsemblMetazoa"/>
        </authorList>
    </citation>
    <scope>IDENTIFICATION</scope>
</reference>
<evidence type="ECO:0000256" key="1">
    <source>
        <dbReference type="SAM" id="MobiDB-lite"/>
    </source>
</evidence>
<dbReference type="GO" id="GO:0003729">
    <property type="term" value="F:mRNA binding"/>
    <property type="evidence" value="ECO:0007669"/>
    <property type="project" value="TreeGrafter"/>
</dbReference>
<dbReference type="GO" id="GO:0034063">
    <property type="term" value="P:stress granule assembly"/>
    <property type="evidence" value="ECO:0007669"/>
    <property type="project" value="TreeGrafter"/>
</dbReference>
<organism evidence="3 4">
    <name type="scientific">Cimex lectularius</name>
    <name type="common">Bed bug</name>
    <name type="synonym">Acanthia lectularia</name>
    <dbReference type="NCBI Taxonomy" id="79782"/>
    <lineage>
        <taxon>Eukaryota</taxon>
        <taxon>Metazoa</taxon>
        <taxon>Ecdysozoa</taxon>
        <taxon>Arthropoda</taxon>
        <taxon>Hexapoda</taxon>
        <taxon>Insecta</taxon>
        <taxon>Pterygota</taxon>
        <taxon>Neoptera</taxon>
        <taxon>Paraneoptera</taxon>
        <taxon>Hemiptera</taxon>
        <taxon>Heteroptera</taxon>
        <taxon>Panheteroptera</taxon>
        <taxon>Cimicomorpha</taxon>
        <taxon>Cimicidae</taxon>
        <taxon>Cimex</taxon>
    </lineage>
</organism>
<dbReference type="EnsemblMetazoa" id="XM_024229998.1">
    <property type="protein sequence ID" value="XP_024085766.1"/>
    <property type="gene ID" value="LOC106664875"/>
</dbReference>
<protein>
    <recommendedName>
        <fullName evidence="2">LsmAD domain-containing protein</fullName>
    </recommendedName>
</protein>
<proteinExistence type="predicted"/>